<dbReference type="PANTHER" id="PTHR31859:SF9">
    <property type="entry name" value="TETRATRICOPEPTIDE REPEAT PROTEIN 39B"/>
    <property type="match status" value="1"/>
</dbReference>
<protein>
    <recommendedName>
        <fullName evidence="5">Tetratricopeptide repeat protein 39B</fullName>
    </recommendedName>
</protein>
<dbReference type="EMBL" id="JAWQEG010002065">
    <property type="protein sequence ID" value="KAK3874771.1"/>
    <property type="molecule type" value="Genomic_DNA"/>
</dbReference>
<evidence type="ECO:0008006" key="5">
    <source>
        <dbReference type="Google" id="ProtNLM"/>
    </source>
</evidence>
<dbReference type="InterPro" id="IPR011990">
    <property type="entry name" value="TPR-like_helical_dom_sf"/>
</dbReference>
<dbReference type="SMART" id="SM00028">
    <property type="entry name" value="TPR"/>
    <property type="match status" value="3"/>
</dbReference>
<organism evidence="3 4">
    <name type="scientific">Petrolisthes cinctipes</name>
    <name type="common">Flat porcelain crab</name>
    <dbReference type="NCBI Taxonomy" id="88211"/>
    <lineage>
        <taxon>Eukaryota</taxon>
        <taxon>Metazoa</taxon>
        <taxon>Ecdysozoa</taxon>
        <taxon>Arthropoda</taxon>
        <taxon>Crustacea</taxon>
        <taxon>Multicrustacea</taxon>
        <taxon>Malacostraca</taxon>
        <taxon>Eumalacostraca</taxon>
        <taxon>Eucarida</taxon>
        <taxon>Decapoda</taxon>
        <taxon>Pleocyemata</taxon>
        <taxon>Anomura</taxon>
        <taxon>Galatheoidea</taxon>
        <taxon>Porcellanidae</taxon>
        <taxon>Petrolisthes</taxon>
    </lineage>
</organism>
<dbReference type="SUPFAM" id="SSF48452">
    <property type="entry name" value="TPR-like"/>
    <property type="match status" value="1"/>
</dbReference>
<comment type="caution">
    <text evidence="3">The sequence shown here is derived from an EMBL/GenBank/DDBJ whole genome shotgun (WGS) entry which is preliminary data.</text>
</comment>
<feature type="region of interest" description="Disordered" evidence="1">
    <location>
        <begin position="591"/>
        <end position="645"/>
    </location>
</feature>
<dbReference type="Pfam" id="PF10300">
    <property type="entry name" value="Iml2-TPR_39"/>
    <property type="match status" value="1"/>
</dbReference>
<evidence type="ECO:0000256" key="1">
    <source>
        <dbReference type="SAM" id="MobiDB-lite"/>
    </source>
</evidence>
<evidence type="ECO:0000256" key="2">
    <source>
        <dbReference type="SAM" id="SignalP"/>
    </source>
</evidence>
<dbReference type="InterPro" id="IPR019412">
    <property type="entry name" value="IML2/TPR_39"/>
</dbReference>
<gene>
    <name evidence="3" type="ORF">Pcinc_020316</name>
</gene>
<dbReference type="AlphaFoldDB" id="A0AAE1FJE7"/>
<evidence type="ECO:0000313" key="3">
    <source>
        <dbReference type="EMBL" id="KAK3874771.1"/>
    </source>
</evidence>
<dbReference type="PANTHER" id="PTHR31859">
    <property type="entry name" value="TETRATRICOPEPTIDE REPEAT PROTEIN 39 FAMILY MEMBER"/>
    <property type="match status" value="1"/>
</dbReference>
<keyword evidence="2" id="KW-0732">Signal</keyword>
<proteinExistence type="predicted"/>
<dbReference type="Gene3D" id="1.25.40.10">
    <property type="entry name" value="Tetratricopeptide repeat domain"/>
    <property type="match status" value="2"/>
</dbReference>
<keyword evidence="4" id="KW-1185">Reference proteome</keyword>
<feature type="chain" id="PRO_5041962652" description="Tetratricopeptide repeat protein 39B" evidence="2">
    <location>
        <begin position="23"/>
        <end position="645"/>
    </location>
</feature>
<evidence type="ECO:0000313" key="4">
    <source>
        <dbReference type="Proteomes" id="UP001286313"/>
    </source>
</evidence>
<dbReference type="Proteomes" id="UP001286313">
    <property type="component" value="Unassembled WGS sequence"/>
</dbReference>
<name>A0AAE1FJE7_PETCI</name>
<accession>A0AAE1FJE7</accession>
<sequence length="645" mass="73644">MKDVVLLHFCLLALFLPSGIPSSGFERVVSEMDLSTAMDQAALACSYFFNNRFEEARALMKPWAHKSMYHGLGYGTFMYLQAIMTFEPRDIEIAIEALKQSVDVCSKFRRKNTLGESLGKIVKKPDYNAFTKEEIHAELCYAECLLLRAVLTFMEDETLISFLKGGMKIRQCYQSYKECWHILEGRDWSKDPDKMHFESGVRMGVGAFNLMISQLPQKILKLLEFVGFSGKRELGLSELERGFRLEGSLRRVLCALALLGYHLIATYVLGTSEGDLEMAQLIVDDHLKLYPNGAWFLFFAGRLEYVKGNFELAIEKYKKSLYSQDEWRQFHHLCYWELMWCCIMSAKFREAQEYADRLLLESKWSKATYAYQKACCMCMRMDELTPTEKQELSETMRSIPGLKQRIAGKSLPIEKFAVKKSARFFSQGETLTLSALELIYAWNGFKILAKKYENVEIMFSIIEREMKNMEAIKPEHRGEYYYDDLYLAYLVKGSCLANMNSPLQAEECFKLVVNNEKKIKEDNYLVPNALLELGLLLLKAGDLDQSRTILEHAKNNYKSYSLESRLHFRVHATLNKISSIQKRGKGGVDLMEGLSPLDCTPPQSQSSHSPTPSPSPARATNKNGQAATNGINGSSKNGESVMTRL</sequence>
<reference evidence="3" key="1">
    <citation type="submission" date="2023-10" db="EMBL/GenBank/DDBJ databases">
        <title>Genome assemblies of two species of porcelain crab, Petrolisthes cinctipes and Petrolisthes manimaculis (Anomura: Porcellanidae).</title>
        <authorList>
            <person name="Angst P."/>
        </authorList>
    </citation>
    <scope>NUCLEOTIDE SEQUENCE</scope>
    <source>
        <strain evidence="3">PB745_01</strain>
        <tissue evidence="3">Gill</tissue>
    </source>
</reference>
<feature type="compositionally biased region" description="Low complexity" evidence="1">
    <location>
        <begin position="600"/>
        <end position="610"/>
    </location>
</feature>
<feature type="signal peptide" evidence="2">
    <location>
        <begin position="1"/>
        <end position="22"/>
    </location>
</feature>
<dbReference type="InterPro" id="IPR019734">
    <property type="entry name" value="TPR_rpt"/>
</dbReference>
<feature type="compositionally biased region" description="Polar residues" evidence="1">
    <location>
        <begin position="618"/>
        <end position="645"/>
    </location>
</feature>